<evidence type="ECO:0000256" key="2">
    <source>
        <dbReference type="ARBA" id="ARBA00038434"/>
    </source>
</evidence>
<dbReference type="GO" id="GO:0043024">
    <property type="term" value="F:ribosomal small subunit binding"/>
    <property type="evidence" value="ECO:0007669"/>
    <property type="project" value="TreeGrafter"/>
</dbReference>
<evidence type="ECO:0000256" key="1">
    <source>
        <dbReference type="ARBA" id="ARBA00022845"/>
    </source>
</evidence>
<dbReference type="OrthoDB" id="9794975at2"/>
<evidence type="ECO:0000313" key="6">
    <source>
        <dbReference type="EMBL" id="PTQ89430.1"/>
    </source>
</evidence>
<gene>
    <name evidence="6" type="ORF">C8N29_107164</name>
</gene>
<dbReference type="AlphaFoldDB" id="A0A2T5IZJ6"/>
<protein>
    <recommendedName>
        <fullName evidence="4">Ribosome hibernation promoting factor</fullName>
    </recommendedName>
    <alternativeName>
        <fullName evidence="5">Hibernation factor HPF</fullName>
    </alternativeName>
</protein>
<comment type="subunit">
    <text evidence="3">Associates exclusively with 100S ribosomes, which are dimers of 70S ribosomes.</text>
</comment>
<dbReference type="RefSeq" id="WP_107865752.1">
    <property type="nucleotide sequence ID" value="NZ_QAON01000007.1"/>
</dbReference>
<proteinExistence type="inferred from homology"/>
<keyword evidence="1" id="KW-0810">Translation regulation</keyword>
<sequence length="96" mass="11058">MQMIISGHHVEVTQALKEYVHNKLSKVERHFDHITSMQVILSIEKLAQKAEATIRLSGAELFANAESQDMYAAIDLLTDKLDRQILRHKEKLKSHH</sequence>
<organism evidence="6 7">
    <name type="scientific">Agitococcus lubricus</name>
    <dbReference type="NCBI Taxonomy" id="1077255"/>
    <lineage>
        <taxon>Bacteria</taxon>
        <taxon>Pseudomonadati</taxon>
        <taxon>Pseudomonadota</taxon>
        <taxon>Gammaproteobacteria</taxon>
        <taxon>Moraxellales</taxon>
        <taxon>Moraxellaceae</taxon>
        <taxon>Agitococcus</taxon>
    </lineage>
</organism>
<dbReference type="InterPro" id="IPR050574">
    <property type="entry name" value="HPF/YfiA_ribosome-assoc"/>
</dbReference>
<dbReference type="Pfam" id="PF02482">
    <property type="entry name" value="Ribosomal_S30AE"/>
    <property type="match status" value="1"/>
</dbReference>
<evidence type="ECO:0000313" key="7">
    <source>
        <dbReference type="Proteomes" id="UP000244223"/>
    </source>
</evidence>
<dbReference type="SUPFAM" id="SSF69754">
    <property type="entry name" value="Ribosome binding protein Y (YfiA homologue)"/>
    <property type="match status" value="1"/>
</dbReference>
<comment type="caution">
    <text evidence="6">The sequence shown here is derived from an EMBL/GenBank/DDBJ whole genome shotgun (WGS) entry which is preliminary data.</text>
</comment>
<name>A0A2T5IZJ6_9GAMM</name>
<dbReference type="CDD" id="cd00552">
    <property type="entry name" value="RaiA"/>
    <property type="match status" value="1"/>
</dbReference>
<evidence type="ECO:0000256" key="4">
    <source>
        <dbReference type="ARBA" id="ARBA00041148"/>
    </source>
</evidence>
<dbReference type="PANTHER" id="PTHR33231:SF1">
    <property type="entry name" value="30S RIBOSOMAL PROTEIN"/>
    <property type="match status" value="1"/>
</dbReference>
<dbReference type="Gene3D" id="3.30.160.100">
    <property type="entry name" value="Ribosome hibernation promotion factor-like"/>
    <property type="match status" value="1"/>
</dbReference>
<dbReference type="InterPro" id="IPR003489">
    <property type="entry name" value="RHF/RaiA"/>
</dbReference>
<dbReference type="PANTHER" id="PTHR33231">
    <property type="entry name" value="30S RIBOSOMAL PROTEIN"/>
    <property type="match status" value="1"/>
</dbReference>
<comment type="similarity">
    <text evidence="2">Belongs to the HPF/YfiA ribosome-associated protein family. Short HPF subfamily.</text>
</comment>
<dbReference type="FunFam" id="3.30.160.100:FF:000001">
    <property type="entry name" value="Ribosome hibernation promoting factor"/>
    <property type="match status" value="1"/>
</dbReference>
<accession>A0A2T5IZJ6</accession>
<evidence type="ECO:0000256" key="5">
    <source>
        <dbReference type="ARBA" id="ARBA00041319"/>
    </source>
</evidence>
<reference evidence="6 7" key="1">
    <citation type="submission" date="2018-04" db="EMBL/GenBank/DDBJ databases">
        <title>Genomic Encyclopedia of Archaeal and Bacterial Type Strains, Phase II (KMG-II): from individual species to whole genera.</title>
        <authorList>
            <person name="Goeker M."/>
        </authorList>
    </citation>
    <scope>NUCLEOTIDE SEQUENCE [LARGE SCALE GENOMIC DNA]</scope>
    <source>
        <strain evidence="6 7">DSM 5822</strain>
    </source>
</reference>
<dbReference type="GO" id="GO:0022627">
    <property type="term" value="C:cytosolic small ribosomal subunit"/>
    <property type="evidence" value="ECO:0007669"/>
    <property type="project" value="TreeGrafter"/>
</dbReference>
<dbReference type="GO" id="GO:0045900">
    <property type="term" value="P:negative regulation of translational elongation"/>
    <property type="evidence" value="ECO:0007669"/>
    <property type="project" value="TreeGrafter"/>
</dbReference>
<keyword evidence="7" id="KW-1185">Reference proteome</keyword>
<evidence type="ECO:0000256" key="3">
    <source>
        <dbReference type="ARBA" id="ARBA00038695"/>
    </source>
</evidence>
<dbReference type="InterPro" id="IPR036567">
    <property type="entry name" value="RHF-like"/>
</dbReference>
<dbReference type="Proteomes" id="UP000244223">
    <property type="component" value="Unassembled WGS sequence"/>
</dbReference>
<dbReference type="EMBL" id="QAON01000007">
    <property type="protein sequence ID" value="PTQ89430.1"/>
    <property type="molecule type" value="Genomic_DNA"/>
</dbReference>
<dbReference type="NCBIfam" id="TIGR00741">
    <property type="entry name" value="yfiA"/>
    <property type="match status" value="1"/>
</dbReference>